<dbReference type="EMBL" id="JAPNOA010000056">
    <property type="protein sequence ID" value="MCY0966504.1"/>
    <property type="molecule type" value="Genomic_DNA"/>
</dbReference>
<reference evidence="2" key="1">
    <citation type="submission" date="2022-11" db="EMBL/GenBank/DDBJ databases">
        <title>Parathalassolutuus dongxingensis gen. nov., sp. nov., a novel member of family Oceanospirillaceae isolated from a coastal shrimp pond in Guangxi, China.</title>
        <authorList>
            <person name="Chen H."/>
        </authorList>
    </citation>
    <scope>NUCLEOTIDE SEQUENCE</scope>
    <source>
        <strain evidence="2">G-43</strain>
    </source>
</reference>
<protein>
    <submittedName>
        <fullName evidence="2">Uncharacterized protein</fullName>
    </submittedName>
</protein>
<keyword evidence="3" id="KW-1185">Reference proteome</keyword>
<name>A0A9X3IU21_9GAMM</name>
<evidence type="ECO:0000256" key="1">
    <source>
        <dbReference type="SAM" id="Phobius"/>
    </source>
</evidence>
<comment type="caution">
    <text evidence="2">The sequence shown here is derived from an EMBL/GenBank/DDBJ whole genome shotgun (WGS) entry which is preliminary data.</text>
</comment>
<organism evidence="2 3">
    <name type="scientific">Parathalassolituus penaei</name>
    <dbReference type="NCBI Taxonomy" id="2997323"/>
    <lineage>
        <taxon>Bacteria</taxon>
        <taxon>Pseudomonadati</taxon>
        <taxon>Pseudomonadota</taxon>
        <taxon>Gammaproteobacteria</taxon>
        <taxon>Oceanospirillales</taxon>
        <taxon>Oceanospirillaceae</taxon>
        <taxon>Parathalassolituus</taxon>
    </lineage>
</organism>
<gene>
    <name evidence="2" type="ORF">OUO13_15055</name>
</gene>
<keyword evidence="1" id="KW-0472">Membrane</keyword>
<sequence>MMMNEFNLMIYAQSALLLTALAFVSWLFLRTRRLGRLQDDLVEDAIRDGCIWHRVYLMRGEGKKRWLRMLPYDFRGLLLESDQGIRLVGLKPDGEKLDQGWRREQVDISWQGNHMFAGGSLFWLRLEAGQQEWLVSSDIGMQANDSRRATADLWRKLVPGKVLPDEASEDFDLFSRPASVAALVLILVAAAYALVDGLLLNPLEALDWGYAMWGLPVLGLLVSLGGWFVLQKNRIPLRESMVLGMIGSICVSLAWLPAAKRLDEALASGPAQHYDYRLEENGRLVPVDENMPVIRFGNRKEYWQQFEIGSVHAFRFVHGPLGIWQLDHTERLEDIRAFYRQRKP</sequence>
<evidence type="ECO:0000313" key="3">
    <source>
        <dbReference type="Proteomes" id="UP001150830"/>
    </source>
</evidence>
<keyword evidence="1" id="KW-1133">Transmembrane helix</keyword>
<feature type="transmembrane region" description="Helical" evidence="1">
    <location>
        <begin position="178"/>
        <end position="195"/>
    </location>
</feature>
<keyword evidence="1" id="KW-0812">Transmembrane</keyword>
<feature type="transmembrane region" description="Helical" evidence="1">
    <location>
        <begin position="242"/>
        <end position="258"/>
    </location>
</feature>
<accession>A0A9X3IU21</accession>
<proteinExistence type="predicted"/>
<evidence type="ECO:0000313" key="2">
    <source>
        <dbReference type="EMBL" id="MCY0966504.1"/>
    </source>
</evidence>
<feature type="transmembrane region" description="Helical" evidence="1">
    <location>
        <begin position="6"/>
        <end position="29"/>
    </location>
</feature>
<feature type="transmembrane region" description="Helical" evidence="1">
    <location>
        <begin position="210"/>
        <end position="230"/>
    </location>
</feature>
<dbReference type="RefSeq" id="WP_283174713.1">
    <property type="nucleotide sequence ID" value="NZ_JAPNOA010000056.1"/>
</dbReference>
<dbReference type="AlphaFoldDB" id="A0A9X3IU21"/>
<dbReference type="Proteomes" id="UP001150830">
    <property type="component" value="Unassembled WGS sequence"/>
</dbReference>